<evidence type="ECO:0000256" key="1">
    <source>
        <dbReference type="ARBA" id="ARBA00012513"/>
    </source>
</evidence>
<keyword evidence="5 11" id="KW-0547">Nucleotide-binding</keyword>
<dbReference type="Gene3D" id="3.30.200.20">
    <property type="entry name" value="Phosphorylase Kinase, domain 1"/>
    <property type="match status" value="1"/>
</dbReference>
<feature type="compositionally biased region" description="Polar residues" evidence="12">
    <location>
        <begin position="17"/>
        <end position="27"/>
    </location>
</feature>
<protein>
    <recommendedName>
        <fullName evidence="2">Serine/threonine-protein kinase greatwall</fullName>
        <ecNumber evidence="1">2.7.11.1</ecNumber>
    </recommendedName>
    <alternativeName>
        <fullName evidence="8">Microtubule-associated serine/threonine-protein kinase-like</fullName>
    </alternativeName>
</protein>
<dbReference type="OrthoDB" id="10354410at2759"/>
<evidence type="ECO:0000256" key="5">
    <source>
        <dbReference type="ARBA" id="ARBA00022741"/>
    </source>
</evidence>
<evidence type="ECO:0000256" key="3">
    <source>
        <dbReference type="ARBA" id="ARBA00022527"/>
    </source>
</evidence>
<evidence type="ECO:0000313" key="15">
    <source>
        <dbReference type="Proteomes" id="UP000594260"/>
    </source>
</evidence>
<evidence type="ECO:0000256" key="10">
    <source>
        <dbReference type="ARBA" id="ARBA00048679"/>
    </source>
</evidence>
<proteinExistence type="predicted"/>
<comment type="catalytic activity">
    <reaction evidence="9">
        <text>L-threonyl-[protein] + ATP = O-phospho-L-threonyl-[protein] + ADP + H(+)</text>
        <dbReference type="Rhea" id="RHEA:46608"/>
        <dbReference type="Rhea" id="RHEA-COMP:11060"/>
        <dbReference type="Rhea" id="RHEA-COMP:11605"/>
        <dbReference type="ChEBI" id="CHEBI:15378"/>
        <dbReference type="ChEBI" id="CHEBI:30013"/>
        <dbReference type="ChEBI" id="CHEBI:30616"/>
        <dbReference type="ChEBI" id="CHEBI:61977"/>
        <dbReference type="ChEBI" id="CHEBI:456216"/>
        <dbReference type="EC" id="2.7.11.1"/>
    </reaction>
</comment>
<dbReference type="GeneID" id="111251491"/>
<feature type="domain" description="Protein kinase" evidence="13">
    <location>
        <begin position="212"/>
        <end position="478"/>
    </location>
</feature>
<evidence type="ECO:0000256" key="4">
    <source>
        <dbReference type="ARBA" id="ARBA00022679"/>
    </source>
</evidence>
<dbReference type="InterPro" id="IPR017441">
    <property type="entry name" value="Protein_kinase_ATP_BS"/>
</dbReference>
<keyword evidence="6" id="KW-0418">Kinase</keyword>
<dbReference type="KEGG" id="vde:111251491"/>
<dbReference type="EnsemblMetazoa" id="XM_022808129">
    <property type="protein sequence ID" value="XP_022663864"/>
    <property type="gene ID" value="LOC111251491"/>
</dbReference>
<name>A0A7M7KAA0_VARDE</name>
<comment type="catalytic activity">
    <reaction evidence="10">
        <text>L-seryl-[protein] + ATP = O-phospho-L-seryl-[protein] + ADP + H(+)</text>
        <dbReference type="Rhea" id="RHEA:17989"/>
        <dbReference type="Rhea" id="RHEA-COMP:9863"/>
        <dbReference type="Rhea" id="RHEA-COMP:11604"/>
        <dbReference type="ChEBI" id="CHEBI:15378"/>
        <dbReference type="ChEBI" id="CHEBI:29999"/>
        <dbReference type="ChEBI" id="CHEBI:30616"/>
        <dbReference type="ChEBI" id="CHEBI:83421"/>
        <dbReference type="ChEBI" id="CHEBI:456216"/>
        <dbReference type="EC" id="2.7.11.1"/>
    </reaction>
</comment>
<dbReference type="EC" id="2.7.11.1" evidence="1"/>
<keyword evidence="3" id="KW-0723">Serine/threonine-protein kinase</keyword>
<evidence type="ECO:0000256" key="9">
    <source>
        <dbReference type="ARBA" id="ARBA00047899"/>
    </source>
</evidence>
<dbReference type="RefSeq" id="XP_022663856.1">
    <property type="nucleotide sequence ID" value="XM_022808121.1"/>
</dbReference>
<dbReference type="InterPro" id="IPR050236">
    <property type="entry name" value="Ser_Thr_kinase_AGC"/>
</dbReference>
<dbReference type="GO" id="GO:0005524">
    <property type="term" value="F:ATP binding"/>
    <property type="evidence" value="ECO:0007669"/>
    <property type="project" value="UniProtKB-UniRule"/>
</dbReference>
<evidence type="ECO:0000256" key="12">
    <source>
        <dbReference type="SAM" id="MobiDB-lite"/>
    </source>
</evidence>
<reference evidence="14" key="1">
    <citation type="submission" date="2021-01" db="UniProtKB">
        <authorList>
            <consortium name="EnsemblMetazoa"/>
        </authorList>
    </citation>
    <scope>IDENTIFICATION</scope>
</reference>
<evidence type="ECO:0000256" key="8">
    <source>
        <dbReference type="ARBA" id="ARBA00033099"/>
    </source>
</evidence>
<evidence type="ECO:0000256" key="7">
    <source>
        <dbReference type="ARBA" id="ARBA00022840"/>
    </source>
</evidence>
<dbReference type="InterPro" id="IPR011009">
    <property type="entry name" value="Kinase-like_dom_sf"/>
</dbReference>
<dbReference type="PROSITE" id="PS00107">
    <property type="entry name" value="PROTEIN_KINASE_ATP"/>
    <property type="match status" value="1"/>
</dbReference>
<dbReference type="InterPro" id="IPR000719">
    <property type="entry name" value="Prot_kinase_dom"/>
</dbReference>
<dbReference type="SMART" id="SM00220">
    <property type="entry name" value="S_TKc"/>
    <property type="match status" value="1"/>
</dbReference>
<evidence type="ECO:0000313" key="14">
    <source>
        <dbReference type="EnsemblMetazoa" id="XP_022663856"/>
    </source>
</evidence>
<keyword evidence="15" id="KW-1185">Reference proteome</keyword>
<organism evidence="14 15">
    <name type="scientific">Varroa destructor</name>
    <name type="common">Honeybee mite</name>
    <dbReference type="NCBI Taxonomy" id="109461"/>
    <lineage>
        <taxon>Eukaryota</taxon>
        <taxon>Metazoa</taxon>
        <taxon>Ecdysozoa</taxon>
        <taxon>Arthropoda</taxon>
        <taxon>Chelicerata</taxon>
        <taxon>Arachnida</taxon>
        <taxon>Acari</taxon>
        <taxon>Parasitiformes</taxon>
        <taxon>Mesostigmata</taxon>
        <taxon>Gamasina</taxon>
        <taxon>Dermanyssoidea</taxon>
        <taxon>Varroidae</taxon>
        <taxon>Varroa</taxon>
    </lineage>
</organism>
<evidence type="ECO:0000259" key="13">
    <source>
        <dbReference type="PROSITE" id="PS50011"/>
    </source>
</evidence>
<dbReference type="Gene3D" id="1.10.510.10">
    <property type="entry name" value="Transferase(Phosphotransferase) domain 1"/>
    <property type="match status" value="1"/>
</dbReference>
<dbReference type="AlphaFoldDB" id="A0A7M7KAA0"/>
<evidence type="ECO:0000256" key="2">
    <source>
        <dbReference type="ARBA" id="ARBA00022148"/>
    </source>
</evidence>
<dbReference type="PANTHER" id="PTHR24356">
    <property type="entry name" value="SERINE/THREONINE-PROTEIN KINASE"/>
    <property type="match status" value="1"/>
</dbReference>
<dbReference type="RefSeq" id="XP_022663864.1">
    <property type="nucleotide sequence ID" value="XM_022808129.1"/>
</dbReference>
<accession>A0A7M7KAA0</accession>
<dbReference type="PROSITE" id="PS50011">
    <property type="entry name" value="PROTEIN_KINASE_DOM"/>
    <property type="match status" value="1"/>
</dbReference>
<feature type="region of interest" description="Disordered" evidence="12">
    <location>
        <begin position="1"/>
        <end position="28"/>
    </location>
</feature>
<evidence type="ECO:0000256" key="6">
    <source>
        <dbReference type="ARBA" id="ARBA00022777"/>
    </source>
</evidence>
<dbReference type="Proteomes" id="UP000594260">
    <property type="component" value="Unplaced"/>
</dbReference>
<keyword evidence="7 11" id="KW-0067">ATP-binding</keyword>
<sequence>MPQPMLTDGIPLDAVSPPQSAPNTSSDAELEREWEILGVLGPLAASKRSAALMLVINFMPRIVHSCTAMLRAFIPMVNKCQLDETPRQFFVKEQSHLTALRLLNDLRKLKLDCRSLDKSLENLMALQEYVTIDAPITAKEAVCGHVVRLSFCVAELQEWLSRLANEIPIDWEAVTSHTLSCFRNEIQNGFPYRAQSSPSSDPSELIVRLTDFQITRLIGAGGFGMTQKATIGDIEIIIKFVPASKVGVPRFACIDKVVACVVNHPCLVNIFACFAVQDAFVTCMEYVRGVDLHKVLKVSKVFPRDVLQLVAAQLGLAIQHLHFKGFIHRDVKPSNAVIMPDCRVKLIDFDTAKLCEGRYVSLTAYWRNTAREIGDREHAGTLHFYAPEAVKKEPYGRAIDWWALGVTVFQLANGWIPFRKTRVVRQLRDKICQGLLKWNPVAHLLPEDKALISSLLHRNPQARLCSRNYADFQSHVSFKGINWQHLERGDLRIDFPTVKKCMAPSKDYLGQYSPVTSPEAEKRKQKLFSVEVFKEVKEHYKLYTFTTRRFQECIQKHRAGIVVEAEDLFEEPELLTSPSLQLATSAAETCQAIDVRIILCGNSPLPEGAGFSVIKEPCLSGAKLDIVHNVTAGSPAQQAGLLRSDIILKWREARLSNNNRELRLQISSLGTLRAMNSRRFKRLLYNLPRLQVQIRSLNQNVEGSSCPSDFGIVVGVARYWSSAQPQNQVLVVIQTMREMDAHPRIFPGDVITEISLKPVPEIITPEVLDYFRTKKDFLLLQVAPVSGLRVLRGGYGSSGAEEVERLEDELFKKIKTAGYGTKQSSYLSDFKLEEASRGTAL</sequence>
<keyword evidence="4" id="KW-0808">Transferase</keyword>
<dbReference type="GO" id="GO:0004674">
    <property type="term" value="F:protein serine/threonine kinase activity"/>
    <property type="evidence" value="ECO:0007669"/>
    <property type="project" value="UniProtKB-KW"/>
</dbReference>
<dbReference type="PANTHER" id="PTHR24356:SF1">
    <property type="entry name" value="SERINE_THREONINE-PROTEIN KINASE GREATWALL"/>
    <property type="match status" value="1"/>
</dbReference>
<feature type="binding site" evidence="11">
    <location>
        <position position="239"/>
    </location>
    <ligand>
        <name>ATP</name>
        <dbReference type="ChEBI" id="CHEBI:30616"/>
    </ligand>
</feature>
<dbReference type="EnsemblMetazoa" id="XM_022808121">
    <property type="protein sequence ID" value="XP_022663856"/>
    <property type="gene ID" value="LOC111251491"/>
</dbReference>
<evidence type="ECO:0000256" key="11">
    <source>
        <dbReference type="PROSITE-ProRule" id="PRU10141"/>
    </source>
</evidence>
<dbReference type="InParanoid" id="A0A7M7KAA0"/>
<dbReference type="SUPFAM" id="SSF50156">
    <property type="entry name" value="PDZ domain-like"/>
    <property type="match status" value="1"/>
</dbReference>
<dbReference type="InterPro" id="IPR036034">
    <property type="entry name" value="PDZ_sf"/>
</dbReference>
<dbReference type="SUPFAM" id="SSF56112">
    <property type="entry name" value="Protein kinase-like (PK-like)"/>
    <property type="match status" value="1"/>
</dbReference>
<dbReference type="Pfam" id="PF00069">
    <property type="entry name" value="Pkinase"/>
    <property type="match status" value="1"/>
</dbReference>